<dbReference type="GO" id="GO:0015031">
    <property type="term" value="P:protein transport"/>
    <property type="evidence" value="ECO:0007669"/>
    <property type="project" value="UniProtKB-KW"/>
</dbReference>
<dbReference type="GO" id="GO:0034727">
    <property type="term" value="P:piecemeal microautophagy of the nucleus"/>
    <property type="evidence" value="ECO:0007669"/>
    <property type="project" value="TreeGrafter"/>
</dbReference>
<dbReference type="OrthoDB" id="447953at2759"/>
<comment type="caution">
    <text evidence="2">The sequence shown here is derived from an EMBL/GenBank/DDBJ whole genome shotgun (WGS) entry which is preliminary data.</text>
</comment>
<evidence type="ECO:0000313" key="2">
    <source>
        <dbReference type="EMBL" id="CAG8798156.1"/>
    </source>
</evidence>
<dbReference type="Proteomes" id="UP000789405">
    <property type="component" value="Unassembled WGS sequence"/>
</dbReference>
<protein>
    <recommendedName>
        <fullName evidence="1">Autophagy-related protein 11</fullName>
    </recommendedName>
</protein>
<keyword evidence="3" id="KW-1185">Reference proteome</keyword>
<feature type="non-terminal residue" evidence="2">
    <location>
        <position position="159"/>
    </location>
</feature>
<accession>A0A9N9JXE8</accession>
<comment type="subunit">
    <text evidence="1">Homodimer.</text>
</comment>
<keyword evidence="1" id="KW-0653">Protein transport</keyword>
<dbReference type="PANTHER" id="PTHR13222:SF1">
    <property type="entry name" value="RB1-INDUCIBLE COILED-COIL PROTEIN 1"/>
    <property type="match status" value="1"/>
</dbReference>
<evidence type="ECO:0000256" key="1">
    <source>
        <dbReference type="RuleBase" id="RU367075"/>
    </source>
</evidence>
<evidence type="ECO:0000313" key="3">
    <source>
        <dbReference type="Proteomes" id="UP000789405"/>
    </source>
</evidence>
<dbReference type="GO" id="GO:1990316">
    <property type="term" value="C:Atg1/ULK1 kinase complex"/>
    <property type="evidence" value="ECO:0007669"/>
    <property type="project" value="TreeGrafter"/>
</dbReference>
<dbReference type="GO" id="GO:0000045">
    <property type="term" value="P:autophagosome assembly"/>
    <property type="evidence" value="ECO:0007669"/>
    <property type="project" value="UniProtKB-UniRule"/>
</dbReference>
<dbReference type="GO" id="GO:0061709">
    <property type="term" value="P:reticulophagy"/>
    <property type="evidence" value="ECO:0007669"/>
    <property type="project" value="TreeGrafter"/>
</dbReference>
<dbReference type="EMBL" id="CAJVPY010032778">
    <property type="protein sequence ID" value="CAG8798156.1"/>
    <property type="molecule type" value="Genomic_DNA"/>
</dbReference>
<dbReference type="AlphaFoldDB" id="A0A9N9JXE8"/>
<dbReference type="GO" id="GO:0000422">
    <property type="term" value="P:autophagy of mitochondrion"/>
    <property type="evidence" value="ECO:0007669"/>
    <property type="project" value="TreeGrafter"/>
</dbReference>
<gene>
    <name evidence="2" type="ORF">DERYTH_LOCUS22819</name>
</gene>
<keyword evidence="1" id="KW-0926">Vacuole</keyword>
<organism evidence="2 3">
    <name type="scientific">Dentiscutata erythropus</name>
    <dbReference type="NCBI Taxonomy" id="1348616"/>
    <lineage>
        <taxon>Eukaryota</taxon>
        <taxon>Fungi</taxon>
        <taxon>Fungi incertae sedis</taxon>
        <taxon>Mucoromycota</taxon>
        <taxon>Glomeromycotina</taxon>
        <taxon>Glomeromycetes</taxon>
        <taxon>Diversisporales</taxon>
        <taxon>Gigasporaceae</taxon>
        <taxon>Dentiscutata</taxon>
    </lineage>
</organism>
<keyword evidence="1" id="KW-0472">Membrane</keyword>
<dbReference type="InterPro" id="IPR040040">
    <property type="entry name" value="ATG11"/>
</dbReference>
<comment type="subcellular location">
    <subcellularLocation>
        <location evidence="1">Preautophagosomal structure membrane</location>
        <topology evidence="1">Peripheral membrane protein</topology>
    </subcellularLocation>
    <subcellularLocation>
        <location evidence="1">Vacuole membrane</location>
        <topology evidence="1">Peripheral membrane protein</topology>
    </subcellularLocation>
    <text evidence="1">During pexophagy, accumulates in the vacuolar membrane region, where the peroxisomes contact the vacuole.</text>
</comment>
<dbReference type="GO" id="GO:0034045">
    <property type="term" value="C:phagophore assembly site membrane"/>
    <property type="evidence" value="ECO:0007669"/>
    <property type="project" value="UniProtKB-SubCell"/>
</dbReference>
<comment type="similarity">
    <text evidence="1">Belongs to the ATG11 family.</text>
</comment>
<keyword evidence="1" id="KW-0072">Autophagy</keyword>
<name>A0A9N9JXE8_9GLOM</name>
<dbReference type="GO" id="GO:0019901">
    <property type="term" value="F:protein kinase binding"/>
    <property type="evidence" value="ECO:0007669"/>
    <property type="project" value="TreeGrafter"/>
</dbReference>
<comment type="function">
    <text evidence="1">Involved in cytoplasm to vacuole transport (Cvt), pexophagy, mitophagy and nucleophagy. Recruits mitochondria for their selective degradation via autophagy (mitophagy) during starvation. Works as scaffold proteins that recruit ATG proteins to the pre-autophagosome (PAS), the site of vesicle/autophagosome formation. Required for the Cvt vesicles completion.</text>
</comment>
<dbReference type="GO" id="GO:0060090">
    <property type="term" value="F:molecular adaptor activity"/>
    <property type="evidence" value="ECO:0007669"/>
    <property type="project" value="TreeGrafter"/>
</dbReference>
<sequence>MTLIEILRRSEYTKLFLSKAQQLAEAMANFRNLEQKRRDNYRLDVKSYIPLNISALDDNPPMCEVSTLNIKDDRLPSFSKADIKTFFDLLEKIRPIILSQASLFKSQIVASSSLFKTRDQQTIQQTVIDILSTLHSKSVKSYTQIEKMDLEFDKIVEKS</sequence>
<dbReference type="PANTHER" id="PTHR13222">
    <property type="entry name" value="RB1-INDUCIBLE COILED-COIL"/>
    <property type="match status" value="1"/>
</dbReference>
<reference evidence="2" key="1">
    <citation type="submission" date="2021-06" db="EMBL/GenBank/DDBJ databases">
        <authorList>
            <person name="Kallberg Y."/>
            <person name="Tangrot J."/>
            <person name="Rosling A."/>
        </authorList>
    </citation>
    <scope>NUCLEOTIDE SEQUENCE</scope>
    <source>
        <strain evidence="2">MA453B</strain>
    </source>
</reference>
<dbReference type="GO" id="GO:0034517">
    <property type="term" value="P:ribophagy"/>
    <property type="evidence" value="ECO:0007669"/>
    <property type="project" value="TreeGrafter"/>
</dbReference>
<dbReference type="GO" id="GO:1903599">
    <property type="term" value="P:positive regulation of autophagy of mitochondrion"/>
    <property type="evidence" value="ECO:0007669"/>
    <property type="project" value="UniProtKB-UniRule"/>
</dbReference>
<dbReference type="GO" id="GO:0005774">
    <property type="term" value="C:vacuolar membrane"/>
    <property type="evidence" value="ECO:0007669"/>
    <property type="project" value="UniProtKB-SubCell"/>
</dbReference>
<keyword evidence="1" id="KW-0813">Transport</keyword>
<proteinExistence type="inferred from homology"/>